<dbReference type="PROSITE" id="PS00856">
    <property type="entry name" value="GUANYLATE_KINASE_1"/>
    <property type="match status" value="1"/>
</dbReference>
<evidence type="ECO:0000256" key="5">
    <source>
        <dbReference type="ARBA" id="ARBA00022741"/>
    </source>
</evidence>
<evidence type="ECO:0000313" key="12">
    <source>
        <dbReference type="Proteomes" id="UP000631694"/>
    </source>
</evidence>
<dbReference type="HAMAP" id="MF_00328">
    <property type="entry name" value="Guanylate_kinase"/>
    <property type="match status" value="1"/>
</dbReference>
<dbReference type="Proteomes" id="UP000631694">
    <property type="component" value="Unassembled WGS sequence"/>
</dbReference>
<keyword evidence="6 9" id="KW-0418">Kinase</keyword>
<gene>
    <name evidence="9 11" type="primary">gmk</name>
    <name evidence="11" type="ORF">I5731_17935</name>
</gene>
<comment type="subcellular location">
    <subcellularLocation>
        <location evidence="9">Cytoplasm</location>
    </subcellularLocation>
</comment>
<accession>A0A931I5Q8</accession>
<comment type="function">
    <text evidence="9">Essential for recycling GMP and indirectly, cGMP.</text>
</comment>
<evidence type="ECO:0000256" key="4">
    <source>
        <dbReference type="ARBA" id="ARBA00022679"/>
    </source>
</evidence>
<dbReference type="Gene3D" id="3.40.50.300">
    <property type="entry name" value="P-loop containing nucleotide triphosphate hydrolases"/>
    <property type="match status" value="1"/>
</dbReference>
<keyword evidence="5 9" id="KW-0547">Nucleotide-binding</keyword>
<dbReference type="InterPro" id="IPR017665">
    <property type="entry name" value="Guanylate_kinase"/>
</dbReference>
<dbReference type="AlphaFoldDB" id="A0A931I5Q8"/>
<evidence type="ECO:0000256" key="7">
    <source>
        <dbReference type="ARBA" id="ARBA00022840"/>
    </source>
</evidence>
<dbReference type="FunFam" id="3.30.63.10:FF:000002">
    <property type="entry name" value="Guanylate kinase 1"/>
    <property type="match status" value="1"/>
</dbReference>
<evidence type="ECO:0000256" key="1">
    <source>
        <dbReference type="ARBA" id="ARBA00005790"/>
    </source>
</evidence>
<dbReference type="SUPFAM" id="SSF52540">
    <property type="entry name" value="P-loop containing nucleoside triphosphate hydrolases"/>
    <property type="match status" value="1"/>
</dbReference>
<comment type="caution">
    <text evidence="11">The sequence shown here is derived from an EMBL/GenBank/DDBJ whole genome shotgun (WGS) entry which is preliminary data.</text>
</comment>
<evidence type="ECO:0000256" key="9">
    <source>
        <dbReference type="HAMAP-Rule" id="MF_00328"/>
    </source>
</evidence>
<keyword evidence="7 9" id="KW-0067">ATP-binding</keyword>
<feature type="binding site" evidence="9">
    <location>
        <begin position="24"/>
        <end position="31"/>
    </location>
    <ligand>
        <name>ATP</name>
        <dbReference type="ChEBI" id="CHEBI:30616"/>
    </ligand>
</feature>
<dbReference type="GO" id="GO:0005524">
    <property type="term" value="F:ATP binding"/>
    <property type="evidence" value="ECO:0007669"/>
    <property type="project" value="UniProtKB-UniRule"/>
</dbReference>
<comment type="similarity">
    <text evidence="1 9">Belongs to the guanylate kinase family.</text>
</comment>
<dbReference type="Gene3D" id="3.30.63.10">
    <property type="entry name" value="Guanylate Kinase phosphate binding domain"/>
    <property type="match status" value="1"/>
</dbReference>
<dbReference type="PROSITE" id="PS50052">
    <property type="entry name" value="GUANYLATE_KINASE_2"/>
    <property type="match status" value="1"/>
</dbReference>
<proteinExistence type="inferred from homology"/>
<keyword evidence="4 9" id="KW-0808">Transferase</keyword>
<dbReference type="GO" id="GO:0004385">
    <property type="term" value="F:GMP kinase activity"/>
    <property type="evidence" value="ECO:0007669"/>
    <property type="project" value="UniProtKB-UniRule"/>
</dbReference>
<name>A0A931I5Q8_9HYPH</name>
<evidence type="ECO:0000256" key="6">
    <source>
        <dbReference type="ARBA" id="ARBA00022777"/>
    </source>
</evidence>
<dbReference type="NCBIfam" id="TIGR03263">
    <property type="entry name" value="guanyl_kin"/>
    <property type="match status" value="1"/>
</dbReference>
<organism evidence="11 12">
    <name type="scientific">Methylobrevis albus</name>
    <dbReference type="NCBI Taxonomy" id="2793297"/>
    <lineage>
        <taxon>Bacteria</taxon>
        <taxon>Pseudomonadati</taxon>
        <taxon>Pseudomonadota</taxon>
        <taxon>Alphaproteobacteria</taxon>
        <taxon>Hyphomicrobiales</taxon>
        <taxon>Pleomorphomonadaceae</taxon>
        <taxon>Methylobrevis</taxon>
    </lineage>
</organism>
<dbReference type="CDD" id="cd00071">
    <property type="entry name" value="GMPK"/>
    <property type="match status" value="1"/>
</dbReference>
<dbReference type="SMART" id="SM00072">
    <property type="entry name" value="GuKc"/>
    <property type="match status" value="1"/>
</dbReference>
<dbReference type="PANTHER" id="PTHR23117:SF13">
    <property type="entry name" value="GUANYLATE KINASE"/>
    <property type="match status" value="1"/>
</dbReference>
<dbReference type="InterPro" id="IPR008144">
    <property type="entry name" value="Guanylate_kin-like_dom"/>
</dbReference>
<evidence type="ECO:0000259" key="10">
    <source>
        <dbReference type="PROSITE" id="PS50052"/>
    </source>
</evidence>
<dbReference type="Pfam" id="PF00625">
    <property type="entry name" value="Guanylate_kin"/>
    <property type="match status" value="1"/>
</dbReference>
<evidence type="ECO:0000256" key="3">
    <source>
        <dbReference type="ARBA" id="ARBA00016296"/>
    </source>
</evidence>
<feature type="domain" description="Guanylate kinase-like" evidence="10">
    <location>
        <begin position="17"/>
        <end position="196"/>
    </location>
</feature>
<dbReference type="InterPro" id="IPR008145">
    <property type="entry name" value="GK/Ca_channel_bsu"/>
</dbReference>
<dbReference type="RefSeq" id="WP_197312787.1">
    <property type="nucleotide sequence ID" value="NZ_JADZLT010000056.1"/>
</dbReference>
<reference evidence="11" key="1">
    <citation type="submission" date="2020-12" db="EMBL/GenBank/DDBJ databases">
        <title>Methylobrevis albus sp. nov., isolated from fresh water lack sediment.</title>
        <authorList>
            <person name="Zou Q."/>
        </authorList>
    </citation>
    <scope>NUCLEOTIDE SEQUENCE</scope>
    <source>
        <strain evidence="11">L22</strain>
    </source>
</reference>
<dbReference type="EC" id="2.7.4.8" evidence="2 9"/>
<comment type="catalytic activity">
    <reaction evidence="9">
        <text>GMP + ATP = GDP + ADP</text>
        <dbReference type="Rhea" id="RHEA:20780"/>
        <dbReference type="ChEBI" id="CHEBI:30616"/>
        <dbReference type="ChEBI" id="CHEBI:58115"/>
        <dbReference type="ChEBI" id="CHEBI:58189"/>
        <dbReference type="ChEBI" id="CHEBI:456216"/>
        <dbReference type="EC" id="2.7.4.8"/>
    </reaction>
</comment>
<keyword evidence="12" id="KW-1185">Reference proteome</keyword>
<keyword evidence="9" id="KW-0963">Cytoplasm</keyword>
<evidence type="ECO:0000256" key="8">
    <source>
        <dbReference type="ARBA" id="ARBA00030128"/>
    </source>
</evidence>
<dbReference type="EMBL" id="JADZLT010000056">
    <property type="protein sequence ID" value="MBH0239705.1"/>
    <property type="molecule type" value="Genomic_DNA"/>
</dbReference>
<evidence type="ECO:0000256" key="2">
    <source>
        <dbReference type="ARBA" id="ARBA00012961"/>
    </source>
</evidence>
<dbReference type="PANTHER" id="PTHR23117">
    <property type="entry name" value="GUANYLATE KINASE-RELATED"/>
    <property type="match status" value="1"/>
</dbReference>
<evidence type="ECO:0000313" key="11">
    <source>
        <dbReference type="EMBL" id="MBH0239705.1"/>
    </source>
</evidence>
<dbReference type="InterPro" id="IPR027417">
    <property type="entry name" value="P-loop_NTPase"/>
</dbReference>
<protein>
    <recommendedName>
        <fullName evidence="3 9">Guanylate kinase</fullName>
        <ecNumber evidence="2 9">2.7.4.8</ecNumber>
    </recommendedName>
    <alternativeName>
        <fullName evidence="8 9">GMP kinase</fullName>
    </alternativeName>
</protein>
<dbReference type="InterPro" id="IPR020590">
    <property type="entry name" value="Guanylate_kinase_CS"/>
</dbReference>
<dbReference type="GO" id="GO:0005829">
    <property type="term" value="C:cytosol"/>
    <property type="evidence" value="ECO:0007669"/>
    <property type="project" value="TreeGrafter"/>
</dbReference>
<sequence>MTAGVQTTGHTRLARRGVMMVISSPSGAGKGTLSRLLLEQDKEIELSVSVTTRPRRPSEIDGIHYHFIEKRRFLSMAEDGDLLEWAEVHGNYYGTPRAKVEEALAAGRDVLFDVDWQGAAQIRERMEEDVAAIFILPPTMAELRSRLHRRAEDPEDAIERRLFNARSELQEWPRFDYVVINDDLDGAFTDLKAILRAERLKRERISGAVADFIAELLG</sequence>